<evidence type="ECO:0000256" key="3">
    <source>
        <dbReference type="ARBA" id="ARBA00049026"/>
    </source>
</evidence>
<comment type="subunit">
    <text evidence="4">The glycine cleavage system is composed of four proteins: P, T, L and H. In this organism, the P 'protein' is a heterodimer of two subunits.</text>
</comment>
<protein>
    <recommendedName>
        <fullName evidence="4">Probable glycine dehydrogenase (decarboxylating) subunit 1</fullName>
        <ecNumber evidence="4">1.4.4.2</ecNumber>
    </recommendedName>
    <alternativeName>
        <fullName evidence="4">Glycine cleavage system P-protein subunit 1</fullName>
    </alternativeName>
    <alternativeName>
        <fullName evidence="4">Glycine decarboxylase subunit 1</fullName>
    </alternativeName>
    <alternativeName>
        <fullName evidence="4">Glycine dehydrogenase (aminomethyl-transferring) subunit 1</fullName>
    </alternativeName>
</protein>
<proteinExistence type="inferred from homology"/>
<dbReference type="CDD" id="cd00613">
    <property type="entry name" value="GDC-P"/>
    <property type="match status" value="1"/>
</dbReference>
<comment type="similarity">
    <text evidence="4">Belongs to the GcvP family. N-terminal subunit subfamily.</text>
</comment>
<evidence type="ECO:0000259" key="5">
    <source>
        <dbReference type="Pfam" id="PF02347"/>
    </source>
</evidence>
<dbReference type="GO" id="GO:0019464">
    <property type="term" value="P:glycine decarboxylation via glycine cleavage system"/>
    <property type="evidence" value="ECO:0007669"/>
    <property type="project" value="UniProtKB-UniRule"/>
</dbReference>
<dbReference type="InterPro" id="IPR049315">
    <property type="entry name" value="GDC-P_N"/>
</dbReference>
<reference evidence="6" key="1">
    <citation type="submission" date="2022-12" db="EMBL/GenBank/DDBJ databases">
        <title>Reference genome sequencing for broad-spectrum identification of bacterial and archaeal isolates by mass spectrometry.</title>
        <authorList>
            <person name="Sekiguchi Y."/>
            <person name="Tourlousse D.M."/>
        </authorList>
    </citation>
    <scope>NUCLEOTIDE SEQUENCE</scope>
    <source>
        <strain evidence="6">10succ1</strain>
    </source>
</reference>
<accession>A0A9W6GPS8</accession>
<evidence type="ECO:0000256" key="4">
    <source>
        <dbReference type="HAMAP-Rule" id="MF_00712"/>
    </source>
</evidence>
<dbReference type="AlphaFoldDB" id="A0A9W6GPS8"/>
<dbReference type="InterPro" id="IPR015422">
    <property type="entry name" value="PyrdxlP-dep_Trfase_small"/>
</dbReference>
<evidence type="ECO:0000256" key="2">
    <source>
        <dbReference type="ARBA" id="ARBA00023002"/>
    </source>
</evidence>
<organism evidence="6 7">
    <name type="scientific">Propionigenium maris DSM 9537</name>
    <dbReference type="NCBI Taxonomy" id="1123000"/>
    <lineage>
        <taxon>Bacteria</taxon>
        <taxon>Fusobacteriati</taxon>
        <taxon>Fusobacteriota</taxon>
        <taxon>Fusobacteriia</taxon>
        <taxon>Fusobacteriales</taxon>
        <taxon>Fusobacteriaceae</taxon>
        <taxon>Propionigenium</taxon>
    </lineage>
</organism>
<comment type="function">
    <text evidence="1 4">The glycine cleavage system catalyzes the degradation of glycine. The P protein binds the alpha-amino group of glycine through its pyridoxal phosphate cofactor; CO(2) is released and the remaining methylamine moiety is then transferred to the lipoamide cofactor of the H protein.</text>
</comment>
<dbReference type="Gene3D" id="3.40.640.10">
    <property type="entry name" value="Type I PLP-dependent aspartate aminotransferase-like (Major domain)"/>
    <property type="match status" value="1"/>
</dbReference>
<dbReference type="PANTHER" id="PTHR42806">
    <property type="entry name" value="GLYCINE CLEAVAGE SYSTEM P-PROTEIN"/>
    <property type="match status" value="1"/>
</dbReference>
<dbReference type="Pfam" id="PF02347">
    <property type="entry name" value="GDC-P"/>
    <property type="match status" value="1"/>
</dbReference>
<dbReference type="EC" id="1.4.4.2" evidence="4"/>
<evidence type="ECO:0000313" key="7">
    <source>
        <dbReference type="Proteomes" id="UP001144471"/>
    </source>
</evidence>
<dbReference type="HAMAP" id="MF_00712">
    <property type="entry name" value="GcvPA"/>
    <property type="match status" value="1"/>
</dbReference>
<dbReference type="SUPFAM" id="SSF53383">
    <property type="entry name" value="PLP-dependent transferases"/>
    <property type="match status" value="1"/>
</dbReference>
<dbReference type="GO" id="GO:0009116">
    <property type="term" value="P:nucleoside metabolic process"/>
    <property type="evidence" value="ECO:0007669"/>
    <property type="project" value="InterPro"/>
</dbReference>
<dbReference type="EMBL" id="BSDY01000027">
    <property type="protein sequence ID" value="GLI57884.1"/>
    <property type="molecule type" value="Genomic_DNA"/>
</dbReference>
<gene>
    <name evidence="6" type="primary">gcvP</name>
    <name evidence="4" type="synonym">gcvPA</name>
    <name evidence="6" type="ORF">PM10SUCC1_33980</name>
</gene>
<dbReference type="GO" id="GO:0004375">
    <property type="term" value="F:glycine dehydrogenase (decarboxylating) activity"/>
    <property type="evidence" value="ECO:0007669"/>
    <property type="project" value="UniProtKB-EC"/>
</dbReference>
<dbReference type="InterPro" id="IPR015424">
    <property type="entry name" value="PyrdxlP-dep_Trfase"/>
</dbReference>
<dbReference type="PANTHER" id="PTHR42806:SF1">
    <property type="entry name" value="GLYCINE DEHYDROGENASE (DECARBOXYLATING)"/>
    <property type="match status" value="1"/>
</dbReference>
<dbReference type="Proteomes" id="UP001144471">
    <property type="component" value="Unassembled WGS sequence"/>
</dbReference>
<feature type="domain" description="Glycine cleavage system P-protein N-terminal" evidence="5">
    <location>
        <begin position="1"/>
        <end position="440"/>
    </location>
</feature>
<keyword evidence="7" id="KW-1185">Reference proteome</keyword>
<evidence type="ECO:0000313" key="6">
    <source>
        <dbReference type="EMBL" id="GLI57884.1"/>
    </source>
</evidence>
<dbReference type="PIRSF" id="PIRSF006815">
    <property type="entry name" value="GcvPA"/>
    <property type="match status" value="1"/>
</dbReference>
<name>A0A9W6GPS8_9FUSO</name>
<comment type="catalytic activity">
    <reaction evidence="3 4">
        <text>N(6)-[(R)-lipoyl]-L-lysyl-[glycine-cleavage complex H protein] + glycine + H(+) = N(6)-[(R)-S(8)-aminomethyldihydrolipoyl]-L-lysyl-[glycine-cleavage complex H protein] + CO2</text>
        <dbReference type="Rhea" id="RHEA:24304"/>
        <dbReference type="Rhea" id="RHEA-COMP:10494"/>
        <dbReference type="Rhea" id="RHEA-COMP:10495"/>
        <dbReference type="ChEBI" id="CHEBI:15378"/>
        <dbReference type="ChEBI" id="CHEBI:16526"/>
        <dbReference type="ChEBI" id="CHEBI:57305"/>
        <dbReference type="ChEBI" id="CHEBI:83099"/>
        <dbReference type="ChEBI" id="CHEBI:83143"/>
        <dbReference type="EC" id="1.4.4.2"/>
    </reaction>
</comment>
<comment type="caution">
    <text evidence="6">The sequence shown here is derived from an EMBL/GenBank/DDBJ whole genome shotgun (WGS) entry which is preliminary data.</text>
</comment>
<dbReference type="InterPro" id="IPR015421">
    <property type="entry name" value="PyrdxlP-dep_Trfase_major"/>
</dbReference>
<sequence>MRYIPSTDEDRRELLEEIGVDRVDALFEDIPAEIRERSKLEKWEAMSEIEIHRRMGELGGKNKSLSDLVCFRGAGAYDHYIPSAVKEIVGRSEFYTSYTPYQPEISQGTLQAIFEFQTMIADLAGMEASNASMYDGATSTAEAAIMAVTDTKRRKILVSRGTGPEVRSVMETYSRFRDIELVEVAMDEGTLSIEDLRSKVDKETAGVVVQSPNFFGIIEDLSGIKGAIEDKKVKFIVNTDLLSMGVLKSPGSQGADIVVGDAQSLGNGILFGGPYLGFMAVNKKLIRKMPGRIVGESIDTEGRVSYVLTLQAREQHIRRYKATSNICSNHGLNALAATVHMSLLGKKGLEEVANQCLQKAHYTMKKLTEGGRYRLKYDKPFFKEFLVESQGNPGDINRQLEERGILGGYPVGRDYDELSKGILLCVTEKRSRDEIDKLVECMEEM</sequence>
<evidence type="ECO:0000256" key="1">
    <source>
        <dbReference type="ARBA" id="ARBA00003788"/>
    </source>
</evidence>
<dbReference type="InterPro" id="IPR023010">
    <property type="entry name" value="GcvPA"/>
</dbReference>
<dbReference type="Gene3D" id="3.90.1150.10">
    <property type="entry name" value="Aspartate Aminotransferase, domain 1"/>
    <property type="match status" value="1"/>
</dbReference>
<keyword evidence="2 4" id="KW-0560">Oxidoreductase</keyword>
<dbReference type="NCBIfam" id="NF001696">
    <property type="entry name" value="PRK00451.1"/>
    <property type="match status" value="1"/>
</dbReference>
<dbReference type="InterPro" id="IPR020581">
    <property type="entry name" value="GDC_P"/>
</dbReference>
<dbReference type="RefSeq" id="WP_281837559.1">
    <property type="nucleotide sequence ID" value="NZ_BSDY01000027.1"/>
</dbReference>